<dbReference type="InterPro" id="IPR008271">
    <property type="entry name" value="Ser/Thr_kinase_AS"/>
</dbReference>
<evidence type="ECO:0000256" key="19">
    <source>
        <dbReference type="PIRNR" id="PIRNR000641"/>
    </source>
</evidence>
<dbReference type="InterPro" id="IPR024171">
    <property type="entry name" value="SRK-like_kinase"/>
</dbReference>
<dbReference type="CDD" id="cd00028">
    <property type="entry name" value="B_lectin"/>
    <property type="match status" value="1"/>
</dbReference>
<keyword evidence="16" id="KW-0325">Glycoprotein</keyword>
<keyword evidence="12 23" id="KW-1133">Transmembrane helix</keyword>
<comment type="catalytic activity">
    <reaction evidence="18 19">
        <text>L-seryl-[protein] + ATP = O-phospho-L-seryl-[protein] + ADP + H(+)</text>
        <dbReference type="Rhea" id="RHEA:17989"/>
        <dbReference type="Rhea" id="RHEA-COMP:9863"/>
        <dbReference type="Rhea" id="RHEA-COMP:11604"/>
        <dbReference type="ChEBI" id="CHEBI:15378"/>
        <dbReference type="ChEBI" id="CHEBI:29999"/>
        <dbReference type="ChEBI" id="CHEBI:30616"/>
        <dbReference type="ChEBI" id="CHEBI:83421"/>
        <dbReference type="ChEBI" id="CHEBI:456216"/>
        <dbReference type="EC" id="2.7.11.1"/>
    </reaction>
</comment>
<keyword evidence="6 23" id="KW-0812">Transmembrane</keyword>
<dbReference type="SMART" id="SM00220">
    <property type="entry name" value="S_TKc"/>
    <property type="match status" value="1"/>
</dbReference>
<comment type="similarity">
    <text evidence="19">Belongs to the protein kinase superfamily. Ser/Thr protein kinase family.</text>
</comment>
<evidence type="ECO:0000256" key="1">
    <source>
        <dbReference type="ARBA" id="ARBA00004251"/>
    </source>
</evidence>
<evidence type="ECO:0000259" key="25">
    <source>
        <dbReference type="PROSITE" id="PS50011"/>
    </source>
</evidence>
<dbReference type="PANTHER" id="PTHR27002">
    <property type="entry name" value="RECEPTOR-LIKE SERINE/THREONINE-PROTEIN KINASE SD1-8"/>
    <property type="match status" value="1"/>
</dbReference>
<dbReference type="SMART" id="SM00473">
    <property type="entry name" value="PAN_AP"/>
    <property type="match status" value="1"/>
</dbReference>
<evidence type="ECO:0000259" key="27">
    <source>
        <dbReference type="PROSITE" id="PS50927"/>
    </source>
</evidence>
<keyword evidence="3 19" id="KW-0723">Serine/threonine-protein kinase</keyword>
<dbReference type="Gene3D" id="3.30.200.20">
    <property type="entry name" value="Phosphorylase Kinase, domain 1"/>
    <property type="match status" value="1"/>
</dbReference>
<keyword evidence="9 19" id="KW-0547">Nucleotide-binding</keyword>
<comment type="caution">
    <text evidence="20">Lacks conserved residue(s) required for the propagation of feature annotation.</text>
</comment>
<evidence type="ECO:0000256" key="15">
    <source>
        <dbReference type="ARBA" id="ARBA00023170"/>
    </source>
</evidence>
<evidence type="ECO:0000256" key="16">
    <source>
        <dbReference type="ARBA" id="ARBA00023180"/>
    </source>
</evidence>
<dbReference type="InterPro" id="IPR017441">
    <property type="entry name" value="Protein_kinase_ATP_BS"/>
</dbReference>
<feature type="compositionally biased region" description="Basic and acidic residues" evidence="22">
    <location>
        <begin position="492"/>
        <end position="502"/>
    </location>
</feature>
<proteinExistence type="inferred from homology"/>
<dbReference type="PROSITE" id="PS00108">
    <property type="entry name" value="PROTEIN_KINASE_ST"/>
    <property type="match status" value="1"/>
</dbReference>
<feature type="domain" description="Protein kinase" evidence="25">
    <location>
        <begin position="520"/>
        <end position="803"/>
    </location>
</feature>
<evidence type="ECO:0000256" key="7">
    <source>
        <dbReference type="ARBA" id="ARBA00022729"/>
    </source>
</evidence>
<dbReference type="Pfam" id="PF08276">
    <property type="entry name" value="PAN_2"/>
    <property type="match status" value="1"/>
</dbReference>
<dbReference type="Pfam" id="PF11883">
    <property type="entry name" value="DUF3403"/>
    <property type="match status" value="1"/>
</dbReference>
<dbReference type="PROSITE" id="PS50948">
    <property type="entry name" value="PAN"/>
    <property type="match status" value="1"/>
</dbReference>
<gene>
    <name evidence="29" type="ORF">ACJRO7_017494</name>
</gene>
<dbReference type="CDD" id="cd14066">
    <property type="entry name" value="STKc_IRAK"/>
    <property type="match status" value="1"/>
</dbReference>
<evidence type="ECO:0000256" key="18">
    <source>
        <dbReference type="ARBA" id="ARBA00048679"/>
    </source>
</evidence>
<dbReference type="InterPro" id="IPR011009">
    <property type="entry name" value="Kinase-like_dom_sf"/>
</dbReference>
<feature type="compositionally biased region" description="Polar residues" evidence="22">
    <location>
        <begin position="474"/>
        <end position="490"/>
    </location>
</feature>
<evidence type="ECO:0000256" key="10">
    <source>
        <dbReference type="ARBA" id="ARBA00022777"/>
    </source>
</evidence>
<dbReference type="AlphaFoldDB" id="A0ABD3KRK8"/>
<dbReference type="InterPro" id="IPR001245">
    <property type="entry name" value="Ser-Thr/Tyr_kinase_cat_dom"/>
</dbReference>
<dbReference type="InterPro" id="IPR036426">
    <property type="entry name" value="Bulb-type_lectin_dom_sf"/>
</dbReference>
<feature type="binding site" evidence="21">
    <location>
        <position position="549"/>
    </location>
    <ligand>
        <name>ATP</name>
        <dbReference type="ChEBI" id="CHEBI:30616"/>
    </ligand>
</feature>
<evidence type="ECO:0000256" key="24">
    <source>
        <dbReference type="SAM" id="SignalP"/>
    </source>
</evidence>
<dbReference type="GO" id="GO:0005524">
    <property type="term" value="F:ATP binding"/>
    <property type="evidence" value="ECO:0007669"/>
    <property type="project" value="UniProtKB-UniRule"/>
</dbReference>
<dbReference type="InterPro" id="IPR001480">
    <property type="entry name" value="Bulb-type_lectin_dom"/>
</dbReference>
<dbReference type="Gene3D" id="2.90.10.10">
    <property type="entry name" value="Bulb-type lectin domain"/>
    <property type="match status" value="1"/>
</dbReference>
<keyword evidence="14" id="KW-1015">Disulfide bond</keyword>
<evidence type="ECO:0000313" key="30">
    <source>
        <dbReference type="Proteomes" id="UP001634007"/>
    </source>
</evidence>
<evidence type="ECO:0000256" key="22">
    <source>
        <dbReference type="SAM" id="MobiDB-lite"/>
    </source>
</evidence>
<feature type="transmembrane region" description="Helical" evidence="23">
    <location>
        <begin position="439"/>
        <end position="463"/>
    </location>
</feature>
<evidence type="ECO:0000313" key="29">
    <source>
        <dbReference type="EMBL" id="KAL3742017.1"/>
    </source>
</evidence>
<dbReference type="InterPro" id="IPR000742">
    <property type="entry name" value="EGF"/>
</dbReference>
<keyword evidence="11 19" id="KW-0067">ATP-binding</keyword>
<dbReference type="FunFam" id="2.90.10.10:FF:000005">
    <property type="entry name" value="G-type lectin S-receptor-like serine/threonine-protein kinase"/>
    <property type="match status" value="1"/>
</dbReference>
<evidence type="ECO:0000256" key="8">
    <source>
        <dbReference type="ARBA" id="ARBA00022734"/>
    </source>
</evidence>
<organism evidence="29 30">
    <name type="scientific">Eucalyptus globulus</name>
    <name type="common">Tasmanian blue gum</name>
    <dbReference type="NCBI Taxonomy" id="34317"/>
    <lineage>
        <taxon>Eukaryota</taxon>
        <taxon>Viridiplantae</taxon>
        <taxon>Streptophyta</taxon>
        <taxon>Embryophyta</taxon>
        <taxon>Tracheophyta</taxon>
        <taxon>Spermatophyta</taxon>
        <taxon>Magnoliopsida</taxon>
        <taxon>eudicotyledons</taxon>
        <taxon>Gunneridae</taxon>
        <taxon>Pentapetalae</taxon>
        <taxon>rosids</taxon>
        <taxon>malvids</taxon>
        <taxon>Myrtales</taxon>
        <taxon>Myrtaceae</taxon>
        <taxon>Myrtoideae</taxon>
        <taxon>Eucalypteae</taxon>
        <taxon>Eucalyptus</taxon>
    </lineage>
</organism>
<evidence type="ECO:0000256" key="4">
    <source>
        <dbReference type="ARBA" id="ARBA00022536"/>
    </source>
</evidence>
<dbReference type="Pfam" id="PF07714">
    <property type="entry name" value="PK_Tyr_Ser-Thr"/>
    <property type="match status" value="1"/>
</dbReference>
<keyword evidence="2" id="KW-1003">Cell membrane</keyword>
<dbReference type="PIRSF" id="PIRSF000641">
    <property type="entry name" value="SRK"/>
    <property type="match status" value="1"/>
</dbReference>
<dbReference type="GO" id="GO:0030246">
    <property type="term" value="F:carbohydrate binding"/>
    <property type="evidence" value="ECO:0007669"/>
    <property type="project" value="UniProtKB-KW"/>
</dbReference>
<sequence length="842" mass="94330">MNTEEGSVFALLLLFLLQGSIGLDILSQNNTIQDGNLLVSSGKKFALGFFSPISSSHRYVGIWYYQVSEQTVVWVANRERPINGTSGALSIDSDGNLVLHETNGSFLVWSTNVAYALSNYSTTAQLMDSGNLVLVQDFSERVIWQSFDYPTDTMLPFMKLGLNRKTGLNRFLTSWKSPEDPTPGNISYRIDPTGYPQLLLYKDGDPYWRAGSWTGDRWSGIPEMTRAYIFNLSFVNDPDEVSIMYRVIDASIITRMIVNESGSLRRSTWHDRDRRWIEFWFDPKDQCDYYGKCGPNSNCNPYNTGQFECTCLPGLEPKSPGDWYLKDGSAGCVRRGRVSVCRSGEGFVRVARAKVPDTSKARANMSLNLKECEEECLRDCSCTAYASASESLGGSGCLIWHGDLVDTKTFADSGQDLYVWVDAIELARHRKTRSLSQKAMVAIILVSILTALLLAGFFLYGLAIKKRKDRRSHNPQVSDMTNSTYFNEPQSVEDRSDEPRGNRDVPLFDLSTVASATNNFSVLNKLGRGGFGSVYKGVMDNGMEIAVKKLSKHSGQGVKEFKNEVRLIAKLQHWNLVRILGCCVEEDEKMLIYEYLPNKSLDTFLFDKTKRLLPDWRKRFEIASGVARGLLYLHQDSRLRIIHRDLKASNILLDTAMNPKISDFGMARVCGGDQIRGNTNRVVGTYGYMSPKYAMEGIFSIKSDIYSFGVLLLEVISGKRNGAYYHESPSSLVGHAWELWKEGNCEDVIDESMGDSCTKEEAFVGEIFLKCIQIGLLCVQEFADDRPDMSTVVFMLANKDVVLASPKRPAYVFKSKHHGANLSANDKPASGNDVTISMLEGR</sequence>
<evidence type="ECO:0000256" key="5">
    <source>
        <dbReference type="ARBA" id="ARBA00022679"/>
    </source>
</evidence>
<dbReference type="EMBL" id="JBJKBG010000004">
    <property type="protein sequence ID" value="KAL3742017.1"/>
    <property type="molecule type" value="Genomic_DNA"/>
</dbReference>
<accession>A0ABD3KRK8</accession>
<keyword evidence="4 20" id="KW-0245">EGF-like domain</keyword>
<dbReference type="InterPro" id="IPR000719">
    <property type="entry name" value="Prot_kinase_dom"/>
</dbReference>
<evidence type="ECO:0000256" key="12">
    <source>
        <dbReference type="ARBA" id="ARBA00022989"/>
    </source>
</evidence>
<evidence type="ECO:0000256" key="14">
    <source>
        <dbReference type="ARBA" id="ARBA00023157"/>
    </source>
</evidence>
<evidence type="ECO:0000256" key="20">
    <source>
        <dbReference type="PROSITE-ProRule" id="PRU00076"/>
    </source>
</evidence>
<evidence type="ECO:0000259" key="28">
    <source>
        <dbReference type="PROSITE" id="PS50948"/>
    </source>
</evidence>
<dbReference type="FunFam" id="3.30.200.20:FF:000330">
    <property type="entry name" value="G-type lectin S-receptor-like serine/threonine-protein kinase At4g03230"/>
    <property type="match status" value="1"/>
</dbReference>
<comment type="catalytic activity">
    <reaction evidence="17 19">
        <text>L-threonyl-[protein] + ATP = O-phospho-L-threonyl-[protein] + ADP + H(+)</text>
        <dbReference type="Rhea" id="RHEA:46608"/>
        <dbReference type="Rhea" id="RHEA-COMP:11060"/>
        <dbReference type="Rhea" id="RHEA-COMP:11605"/>
        <dbReference type="ChEBI" id="CHEBI:15378"/>
        <dbReference type="ChEBI" id="CHEBI:30013"/>
        <dbReference type="ChEBI" id="CHEBI:30616"/>
        <dbReference type="ChEBI" id="CHEBI:61977"/>
        <dbReference type="ChEBI" id="CHEBI:456216"/>
        <dbReference type="EC" id="2.7.11.1"/>
    </reaction>
</comment>
<dbReference type="EC" id="2.7.11.1" evidence="19"/>
<comment type="subcellular location">
    <subcellularLocation>
        <location evidence="1">Cell membrane</location>
        <topology evidence="1">Single-pass type I membrane protein</topology>
    </subcellularLocation>
</comment>
<evidence type="ECO:0000256" key="21">
    <source>
        <dbReference type="PROSITE-ProRule" id="PRU10141"/>
    </source>
</evidence>
<dbReference type="PROSITE" id="PS00107">
    <property type="entry name" value="PROTEIN_KINASE_ATP"/>
    <property type="match status" value="1"/>
</dbReference>
<keyword evidence="5 19" id="KW-0808">Transferase</keyword>
<feature type="chain" id="PRO_5044805975" description="Receptor-like serine/threonine-protein kinase" evidence="24">
    <location>
        <begin position="23"/>
        <end position="842"/>
    </location>
</feature>
<dbReference type="PROSITE" id="PS50011">
    <property type="entry name" value="PROTEIN_KINASE_DOM"/>
    <property type="match status" value="1"/>
</dbReference>
<dbReference type="SUPFAM" id="SSF51110">
    <property type="entry name" value="alpha-D-mannose-specific plant lectins"/>
    <property type="match status" value="1"/>
</dbReference>
<dbReference type="PANTHER" id="PTHR27002:SF932">
    <property type="entry name" value="RECEPTOR-LIKE SERINE_THREONINE-PROTEIN KINASE"/>
    <property type="match status" value="1"/>
</dbReference>
<evidence type="ECO:0000256" key="11">
    <source>
        <dbReference type="ARBA" id="ARBA00022840"/>
    </source>
</evidence>
<reference evidence="29 30" key="1">
    <citation type="submission" date="2024-11" db="EMBL/GenBank/DDBJ databases">
        <title>Chromosome-level genome assembly of Eucalyptus globulus Labill. provides insights into its genome evolution.</title>
        <authorList>
            <person name="Li X."/>
        </authorList>
    </citation>
    <scope>NUCLEOTIDE SEQUENCE [LARGE SCALE GENOMIC DNA]</scope>
    <source>
        <strain evidence="29">CL2024</strain>
        <tissue evidence="29">Fresh tender leaves</tissue>
    </source>
</reference>
<evidence type="ECO:0000256" key="17">
    <source>
        <dbReference type="ARBA" id="ARBA00047899"/>
    </source>
</evidence>
<evidence type="ECO:0000259" key="26">
    <source>
        <dbReference type="PROSITE" id="PS50026"/>
    </source>
</evidence>
<dbReference type="InterPro" id="IPR003609">
    <property type="entry name" value="Pan_app"/>
</dbReference>
<dbReference type="PROSITE" id="PS50927">
    <property type="entry name" value="BULB_LECTIN"/>
    <property type="match status" value="1"/>
</dbReference>
<dbReference type="PROSITE" id="PS50026">
    <property type="entry name" value="EGF_3"/>
    <property type="match status" value="1"/>
</dbReference>
<dbReference type="SUPFAM" id="SSF56112">
    <property type="entry name" value="Protein kinase-like (PK-like)"/>
    <property type="match status" value="1"/>
</dbReference>
<comment type="caution">
    <text evidence="29">The sequence shown here is derived from an EMBL/GenBank/DDBJ whole genome shotgun (WGS) entry which is preliminary data.</text>
</comment>
<evidence type="ECO:0000256" key="3">
    <source>
        <dbReference type="ARBA" id="ARBA00022527"/>
    </source>
</evidence>
<feature type="domain" description="EGF-like" evidence="26">
    <location>
        <begin position="283"/>
        <end position="321"/>
    </location>
</feature>
<keyword evidence="30" id="KW-1185">Reference proteome</keyword>
<dbReference type="GO" id="GO:0005886">
    <property type="term" value="C:plasma membrane"/>
    <property type="evidence" value="ECO:0007669"/>
    <property type="project" value="UniProtKB-SubCell"/>
</dbReference>
<dbReference type="SMART" id="SM00108">
    <property type="entry name" value="B_lectin"/>
    <property type="match status" value="1"/>
</dbReference>
<dbReference type="InterPro" id="IPR000858">
    <property type="entry name" value="S_locus_glycoprot_dom"/>
</dbReference>
<evidence type="ECO:0000256" key="2">
    <source>
        <dbReference type="ARBA" id="ARBA00022475"/>
    </source>
</evidence>
<name>A0ABD3KRK8_EUCGL</name>
<keyword evidence="8" id="KW-0430">Lectin</keyword>
<dbReference type="Proteomes" id="UP001634007">
    <property type="component" value="Unassembled WGS sequence"/>
</dbReference>
<keyword evidence="15" id="KW-0675">Receptor</keyword>
<evidence type="ECO:0000256" key="13">
    <source>
        <dbReference type="ARBA" id="ARBA00023136"/>
    </source>
</evidence>
<feature type="region of interest" description="Disordered" evidence="22">
    <location>
        <begin position="471"/>
        <end position="502"/>
    </location>
</feature>
<feature type="signal peptide" evidence="24">
    <location>
        <begin position="1"/>
        <end position="22"/>
    </location>
</feature>
<dbReference type="CDD" id="cd01098">
    <property type="entry name" value="PAN_AP_plant"/>
    <property type="match status" value="1"/>
</dbReference>
<feature type="domain" description="Apple" evidence="28">
    <location>
        <begin position="341"/>
        <end position="422"/>
    </location>
</feature>
<keyword evidence="7 24" id="KW-0732">Signal</keyword>
<keyword evidence="10 19" id="KW-0418">Kinase</keyword>
<feature type="domain" description="Bulb-type lectin" evidence="27">
    <location>
        <begin position="23"/>
        <end position="147"/>
    </location>
</feature>
<dbReference type="FunFam" id="1.10.510.10:FF:000060">
    <property type="entry name" value="G-type lectin S-receptor-like serine/threonine-protein kinase"/>
    <property type="match status" value="1"/>
</dbReference>
<dbReference type="Gene3D" id="1.10.510.10">
    <property type="entry name" value="Transferase(Phosphotransferase) domain 1"/>
    <property type="match status" value="1"/>
</dbReference>
<keyword evidence="13 23" id="KW-0472">Membrane</keyword>
<evidence type="ECO:0000256" key="9">
    <source>
        <dbReference type="ARBA" id="ARBA00022741"/>
    </source>
</evidence>
<evidence type="ECO:0000256" key="23">
    <source>
        <dbReference type="SAM" id="Phobius"/>
    </source>
</evidence>
<dbReference type="GO" id="GO:0004674">
    <property type="term" value="F:protein serine/threonine kinase activity"/>
    <property type="evidence" value="ECO:0007669"/>
    <property type="project" value="UniProtKB-KW"/>
</dbReference>
<evidence type="ECO:0000256" key="6">
    <source>
        <dbReference type="ARBA" id="ARBA00022692"/>
    </source>
</evidence>
<dbReference type="InterPro" id="IPR021820">
    <property type="entry name" value="S-locus_recpt_kinase_C"/>
</dbReference>
<dbReference type="Pfam" id="PF01453">
    <property type="entry name" value="B_lectin"/>
    <property type="match status" value="1"/>
</dbReference>
<dbReference type="Pfam" id="PF00954">
    <property type="entry name" value="S_locus_glycop"/>
    <property type="match status" value="1"/>
</dbReference>
<protein>
    <recommendedName>
        <fullName evidence="19">Receptor-like serine/threonine-protein kinase</fullName>
        <ecNumber evidence="19">2.7.11.1</ecNumber>
    </recommendedName>
</protein>